<proteinExistence type="predicted"/>
<accession>A0A7K0CS01</accession>
<sequence>MRTQQLCWPTALCTAAVLVLTGCTGEDPEPFAGQSARTVVEKAVKATKAVDSVSVGRIAETGNGRTTGRLSLNRDNRCTATVDTTERGRFEFRRTGDAVYIRPDETFVRSRLKGQPRIRTEAMRGRWLKMPPDSVDAEDLGEICEFAGLMNQIHVPEKSNVLRRGKIAEVGGQRTLEIMDSLRDGGTSRIYVATEGEPYIVKIVKVGGDESGTITFSDYNKPVEVQAPPADQVIDGSRFGG</sequence>
<dbReference type="Gene3D" id="2.50.20.20">
    <property type="match status" value="1"/>
</dbReference>
<evidence type="ECO:0000313" key="1">
    <source>
        <dbReference type="EMBL" id="MQY16221.1"/>
    </source>
</evidence>
<dbReference type="AlphaFoldDB" id="A0A7K0CS01"/>
<dbReference type="Proteomes" id="UP000466345">
    <property type="component" value="Unassembled WGS sequence"/>
</dbReference>
<dbReference type="OrthoDB" id="3745543at2"/>
<gene>
    <name evidence="1" type="ORF">SRB5_64190</name>
</gene>
<keyword evidence="2" id="KW-1185">Reference proteome</keyword>
<dbReference type="EMBL" id="WEGJ01000048">
    <property type="protein sequence ID" value="MQY16221.1"/>
    <property type="molecule type" value="Genomic_DNA"/>
</dbReference>
<organism evidence="1 2">
    <name type="scientific">Streptomyces smaragdinus</name>
    <dbReference type="NCBI Taxonomy" id="2585196"/>
    <lineage>
        <taxon>Bacteria</taxon>
        <taxon>Bacillati</taxon>
        <taxon>Actinomycetota</taxon>
        <taxon>Actinomycetes</taxon>
        <taxon>Kitasatosporales</taxon>
        <taxon>Streptomycetaceae</taxon>
        <taxon>Streptomyces</taxon>
    </lineage>
</organism>
<comment type="caution">
    <text evidence="1">The sequence shown here is derived from an EMBL/GenBank/DDBJ whole genome shotgun (WGS) entry which is preliminary data.</text>
</comment>
<evidence type="ECO:0000313" key="2">
    <source>
        <dbReference type="Proteomes" id="UP000466345"/>
    </source>
</evidence>
<dbReference type="PROSITE" id="PS51257">
    <property type="entry name" value="PROKAR_LIPOPROTEIN"/>
    <property type="match status" value="1"/>
</dbReference>
<evidence type="ECO:0008006" key="3">
    <source>
        <dbReference type="Google" id="ProtNLM"/>
    </source>
</evidence>
<dbReference type="RefSeq" id="WP_153457002.1">
    <property type="nucleotide sequence ID" value="NZ_WEGJ01000048.1"/>
</dbReference>
<reference evidence="1 2" key="1">
    <citation type="submission" date="2019-10" db="EMBL/GenBank/DDBJ databases">
        <title>Streptomyces smaragdinus sp. nov. and Streptomyces fabii sp. nov., isolated from the gut of fungus growing-termite Macrotermes natalensis.</title>
        <authorList>
            <person name="Schwitalla J."/>
            <person name="Benndorf R."/>
            <person name="Martin K."/>
            <person name="De Beer W."/>
            <person name="Kaster A.-K."/>
            <person name="Vollmers J."/>
            <person name="Poulsen M."/>
            <person name="Beemelmanns C."/>
        </authorList>
    </citation>
    <scope>NUCLEOTIDE SEQUENCE [LARGE SCALE GENOMIC DNA]</scope>
    <source>
        <strain evidence="1 2">RB5</strain>
    </source>
</reference>
<name>A0A7K0CS01_9ACTN</name>
<protein>
    <recommendedName>
        <fullName evidence="3">Lipoprotein</fullName>
    </recommendedName>
</protein>